<dbReference type="Proteomes" id="UP001409585">
    <property type="component" value="Unassembled WGS sequence"/>
</dbReference>
<proteinExistence type="predicted"/>
<evidence type="ECO:0000313" key="2">
    <source>
        <dbReference type="Proteomes" id="UP001409585"/>
    </source>
</evidence>
<keyword evidence="2" id="KW-1185">Reference proteome</keyword>
<name>A0AAV3TX35_9ALTE</name>
<dbReference type="AlphaFoldDB" id="A0AAV3TX35"/>
<organism evidence="1 2">
    <name type="scientific">Halioxenophilus aromaticivorans</name>
    <dbReference type="NCBI Taxonomy" id="1306992"/>
    <lineage>
        <taxon>Bacteria</taxon>
        <taxon>Pseudomonadati</taxon>
        <taxon>Pseudomonadota</taxon>
        <taxon>Gammaproteobacteria</taxon>
        <taxon>Alteromonadales</taxon>
        <taxon>Alteromonadaceae</taxon>
        <taxon>Halioxenophilus</taxon>
    </lineage>
</organism>
<protein>
    <submittedName>
        <fullName evidence="1">Uncharacterized protein</fullName>
    </submittedName>
</protein>
<dbReference type="EMBL" id="BAABLX010000003">
    <property type="protein sequence ID" value="GAA4931148.1"/>
    <property type="molecule type" value="Genomic_DNA"/>
</dbReference>
<comment type="caution">
    <text evidence="1">The sequence shown here is derived from an EMBL/GenBank/DDBJ whole genome shotgun (WGS) entry which is preliminary data.</text>
</comment>
<gene>
    <name evidence="1" type="ORF">GCM10025791_04110</name>
</gene>
<sequence>MSQSNLATYKADHKNIIDVMSKWKIDFVCDYQASILTIKSAESSINEFEILLDENCPQKVAILNKLTNGNLEPTLAPAKSPAAFYVVTEGEKIILRSYQGLPR</sequence>
<reference evidence="2" key="1">
    <citation type="journal article" date="2019" name="Int. J. Syst. Evol. Microbiol.">
        <title>The Global Catalogue of Microorganisms (GCM) 10K type strain sequencing project: providing services to taxonomists for standard genome sequencing and annotation.</title>
        <authorList>
            <consortium name="The Broad Institute Genomics Platform"/>
            <consortium name="The Broad Institute Genome Sequencing Center for Infectious Disease"/>
            <person name="Wu L."/>
            <person name="Ma J."/>
        </authorList>
    </citation>
    <scope>NUCLEOTIDE SEQUENCE [LARGE SCALE GENOMIC DNA]</scope>
    <source>
        <strain evidence="2">JCM 19134</strain>
    </source>
</reference>
<evidence type="ECO:0000313" key="1">
    <source>
        <dbReference type="EMBL" id="GAA4931148.1"/>
    </source>
</evidence>
<accession>A0AAV3TX35</accession>